<gene>
    <name evidence="4" type="ORF">H9932_12880</name>
</gene>
<organism evidence="4 5">
    <name type="scientific">Candidatus Brachybacterium intestinipullorum</name>
    <dbReference type="NCBI Taxonomy" id="2838512"/>
    <lineage>
        <taxon>Bacteria</taxon>
        <taxon>Bacillati</taxon>
        <taxon>Actinomycetota</taxon>
        <taxon>Actinomycetes</taxon>
        <taxon>Micrococcales</taxon>
        <taxon>Dermabacteraceae</taxon>
        <taxon>Brachybacterium</taxon>
    </lineage>
</organism>
<dbReference type="InterPro" id="IPR050570">
    <property type="entry name" value="Cell_wall_metabolism_enzyme"/>
</dbReference>
<keyword evidence="2" id="KW-0472">Membrane</keyword>
<sequence length="301" mass="31675">MPSLLRLSGPALGLGAVLIIVTVSLGRGIDVLYLLGVALAVLGVSGQLFQSRLQRPTEQRDPLPVAVPVRGRWRGLNSPASRIPSHTHRLAQTYAIDITHEPEGASPRALDPLRSPMRRPETFPSFGQEVLAPFDGEVIAVHGTSRDHLSRLSLPGIAYLVLEGLVRSLGSPWHLLGNHVMVRASGSGAADEPGRAAGTAGRAAGAGSADGPVAVLAHLRRGSPAVRVGERVRAGQVLGQCGNSGNSSDPHVHFQLMDGPDIETATGLPFTWHHLDEDGAPQHGVPANEELFTAVPVDPTR</sequence>
<dbReference type="AlphaFoldDB" id="A0A9D2Q285"/>
<feature type="compositionally biased region" description="Low complexity" evidence="1">
    <location>
        <begin position="195"/>
        <end position="208"/>
    </location>
</feature>
<name>A0A9D2Q285_9MICO</name>
<proteinExistence type="predicted"/>
<evidence type="ECO:0000259" key="3">
    <source>
        <dbReference type="Pfam" id="PF01551"/>
    </source>
</evidence>
<dbReference type="Proteomes" id="UP000823854">
    <property type="component" value="Unassembled WGS sequence"/>
</dbReference>
<dbReference type="GO" id="GO:0004222">
    <property type="term" value="F:metalloendopeptidase activity"/>
    <property type="evidence" value="ECO:0007669"/>
    <property type="project" value="TreeGrafter"/>
</dbReference>
<dbReference type="Gene3D" id="2.70.70.10">
    <property type="entry name" value="Glucose Permease (Domain IIA)"/>
    <property type="match status" value="1"/>
</dbReference>
<dbReference type="PANTHER" id="PTHR21666">
    <property type="entry name" value="PEPTIDASE-RELATED"/>
    <property type="match status" value="1"/>
</dbReference>
<feature type="domain" description="M23ase beta-sheet core" evidence="3">
    <location>
        <begin position="182"/>
        <end position="257"/>
    </location>
</feature>
<feature type="transmembrane region" description="Helical" evidence="2">
    <location>
        <begin position="7"/>
        <end position="25"/>
    </location>
</feature>
<feature type="transmembrane region" description="Helical" evidence="2">
    <location>
        <begin position="31"/>
        <end position="49"/>
    </location>
</feature>
<evidence type="ECO:0000313" key="4">
    <source>
        <dbReference type="EMBL" id="HJC70553.1"/>
    </source>
</evidence>
<feature type="region of interest" description="Disordered" evidence="1">
    <location>
        <begin position="187"/>
        <end position="208"/>
    </location>
</feature>
<keyword evidence="2" id="KW-0812">Transmembrane</keyword>
<comment type="caution">
    <text evidence="4">The sequence shown here is derived from an EMBL/GenBank/DDBJ whole genome shotgun (WGS) entry which is preliminary data.</text>
</comment>
<evidence type="ECO:0000313" key="5">
    <source>
        <dbReference type="Proteomes" id="UP000823854"/>
    </source>
</evidence>
<keyword evidence="2" id="KW-1133">Transmembrane helix</keyword>
<dbReference type="InterPro" id="IPR016047">
    <property type="entry name" value="M23ase_b-sheet_dom"/>
</dbReference>
<dbReference type="PANTHER" id="PTHR21666:SF270">
    <property type="entry name" value="MUREIN HYDROLASE ACTIVATOR ENVC"/>
    <property type="match status" value="1"/>
</dbReference>
<dbReference type="InterPro" id="IPR011055">
    <property type="entry name" value="Dup_hybrid_motif"/>
</dbReference>
<protein>
    <submittedName>
        <fullName evidence="4">M23 family metallopeptidase</fullName>
    </submittedName>
</protein>
<accession>A0A9D2Q285</accession>
<dbReference type="CDD" id="cd12797">
    <property type="entry name" value="M23_peptidase"/>
    <property type="match status" value="1"/>
</dbReference>
<reference evidence="4" key="2">
    <citation type="submission" date="2021-04" db="EMBL/GenBank/DDBJ databases">
        <authorList>
            <person name="Gilroy R."/>
        </authorList>
    </citation>
    <scope>NUCLEOTIDE SEQUENCE</scope>
    <source>
        <strain evidence="4">CHK130-7132</strain>
    </source>
</reference>
<evidence type="ECO:0000256" key="1">
    <source>
        <dbReference type="SAM" id="MobiDB-lite"/>
    </source>
</evidence>
<reference evidence="4" key="1">
    <citation type="journal article" date="2021" name="PeerJ">
        <title>Extensive microbial diversity within the chicken gut microbiome revealed by metagenomics and culture.</title>
        <authorList>
            <person name="Gilroy R."/>
            <person name="Ravi A."/>
            <person name="Getino M."/>
            <person name="Pursley I."/>
            <person name="Horton D.L."/>
            <person name="Alikhan N.F."/>
            <person name="Baker D."/>
            <person name="Gharbi K."/>
            <person name="Hall N."/>
            <person name="Watson M."/>
            <person name="Adriaenssens E.M."/>
            <person name="Foster-Nyarko E."/>
            <person name="Jarju S."/>
            <person name="Secka A."/>
            <person name="Antonio M."/>
            <person name="Oren A."/>
            <person name="Chaudhuri R.R."/>
            <person name="La Ragione R."/>
            <person name="Hildebrand F."/>
            <person name="Pallen M.J."/>
        </authorList>
    </citation>
    <scope>NUCLEOTIDE SEQUENCE</scope>
    <source>
        <strain evidence="4">CHK130-7132</strain>
    </source>
</reference>
<dbReference type="Pfam" id="PF01551">
    <property type="entry name" value="Peptidase_M23"/>
    <property type="match status" value="1"/>
</dbReference>
<dbReference type="SUPFAM" id="SSF51261">
    <property type="entry name" value="Duplicated hybrid motif"/>
    <property type="match status" value="1"/>
</dbReference>
<dbReference type="EMBL" id="DWWC01000270">
    <property type="protein sequence ID" value="HJC70553.1"/>
    <property type="molecule type" value="Genomic_DNA"/>
</dbReference>
<evidence type="ECO:0000256" key="2">
    <source>
        <dbReference type="SAM" id="Phobius"/>
    </source>
</evidence>